<dbReference type="EMBL" id="FITM01000160">
    <property type="protein sequence ID" value="CZB22242.1"/>
    <property type="molecule type" value="Genomic_DNA"/>
</dbReference>
<evidence type="ECO:0008006" key="3">
    <source>
        <dbReference type="Google" id="ProtNLM"/>
    </source>
</evidence>
<protein>
    <recommendedName>
        <fullName evidence="3">Nif11 domain-containing protein</fullName>
    </recommendedName>
</protein>
<dbReference type="Proteomes" id="UP000182631">
    <property type="component" value="Unassembled WGS sequence"/>
</dbReference>
<accession>A0A170TF55</accession>
<sequence>MAQSNPYSQYSSAQKVRALVKGIQGHKRWNEALAKAADREAMLDLLQQASDKIGLGLSRQELAETPPLRDWLWFKKNSPLLTIGSQEFGPY</sequence>
<gene>
    <name evidence="1" type="ORF">FLM9_1500</name>
</gene>
<dbReference type="AlphaFoldDB" id="A0A170TF55"/>
<name>A0A170TF55_9SYNE</name>
<evidence type="ECO:0000313" key="1">
    <source>
        <dbReference type="EMBL" id="CZB22242.1"/>
    </source>
</evidence>
<organism evidence="1 2">
    <name type="scientific">Candidatus Synechococcus spongiarum</name>
    <dbReference type="NCBI Taxonomy" id="431041"/>
    <lineage>
        <taxon>Bacteria</taxon>
        <taxon>Bacillati</taxon>
        <taxon>Cyanobacteriota</taxon>
        <taxon>Cyanophyceae</taxon>
        <taxon>Synechococcales</taxon>
        <taxon>Synechococcaceae</taxon>
        <taxon>Synechococcus</taxon>
    </lineage>
</organism>
<dbReference type="RefSeq" id="WP_074457883.1">
    <property type="nucleotide sequence ID" value="NZ_FITM01000160.1"/>
</dbReference>
<reference evidence="2" key="1">
    <citation type="submission" date="2016-02" db="EMBL/GenBank/DDBJ databases">
        <authorList>
            <person name="liu f."/>
        </authorList>
    </citation>
    <scope>NUCLEOTIDE SEQUENCE [LARGE SCALE GENOMIC DNA]</scope>
</reference>
<evidence type="ECO:0000313" key="2">
    <source>
        <dbReference type="Proteomes" id="UP000182631"/>
    </source>
</evidence>
<keyword evidence="2" id="KW-1185">Reference proteome</keyword>
<dbReference type="OrthoDB" id="558089at2"/>
<proteinExistence type="predicted"/>